<protein>
    <submittedName>
        <fullName evidence="3">Aldo/keto reductase</fullName>
    </submittedName>
</protein>
<evidence type="ECO:0000313" key="4">
    <source>
        <dbReference type="Proteomes" id="UP000321532"/>
    </source>
</evidence>
<feature type="domain" description="NADP-dependent oxidoreductase" evidence="2">
    <location>
        <begin position="16"/>
        <end position="324"/>
    </location>
</feature>
<keyword evidence="4" id="KW-1185">Reference proteome</keyword>
<evidence type="ECO:0000259" key="2">
    <source>
        <dbReference type="Pfam" id="PF00248"/>
    </source>
</evidence>
<name>A0A512AZ08_9BACT</name>
<evidence type="ECO:0000256" key="1">
    <source>
        <dbReference type="ARBA" id="ARBA00023002"/>
    </source>
</evidence>
<comment type="caution">
    <text evidence="3">The sequence shown here is derived from an EMBL/GenBank/DDBJ whole genome shotgun (WGS) entry which is preliminary data.</text>
</comment>
<dbReference type="PANTHER" id="PTHR43364:SF4">
    <property type="entry name" value="NAD(P)-LINKED OXIDOREDUCTASE SUPERFAMILY PROTEIN"/>
    <property type="match status" value="1"/>
</dbReference>
<dbReference type="InterPro" id="IPR050523">
    <property type="entry name" value="AKR_Detox_Biosynth"/>
</dbReference>
<proteinExistence type="predicted"/>
<dbReference type="SUPFAM" id="SSF51430">
    <property type="entry name" value="NAD(P)-linked oxidoreductase"/>
    <property type="match status" value="1"/>
</dbReference>
<dbReference type="RefSeq" id="WP_146898013.1">
    <property type="nucleotide sequence ID" value="NZ_BJYS01000017.1"/>
</dbReference>
<gene>
    <name evidence="3" type="ORF">AAE02nite_24110</name>
</gene>
<organism evidence="3 4">
    <name type="scientific">Adhaeribacter aerolatus</name>
    <dbReference type="NCBI Taxonomy" id="670289"/>
    <lineage>
        <taxon>Bacteria</taxon>
        <taxon>Pseudomonadati</taxon>
        <taxon>Bacteroidota</taxon>
        <taxon>Cytophagia</taxon>
        <taxon>Cytophagales</taxon>
        <taxon>Hymenobacteraceae</taxon>
        <taxon>Adhaeribacter</taxon>
    </lineage>
</organism>
<sequence>MELRKLGKSEVMVTPMAFGAWAIGGWMWGGAEENAAIRAIKAAFDAGITTIDTAPVYGFGKSEELVGRTMTGVPRDQYQILTKFGMNWETEQGEYFFDSVDNDGKPFRMFKWASKEKVMQECETSLRLLKTDYIDLYQIHWPDATTPVSETFEAVQRLIEQGKVRAAGVCNYNTALVAEALDTIQLASNQVPYSMVNRGIEKDVIPQALEKGLSIIPYSPLQRGLLTGKIKPGHKFNEGDTREGNLFYTDENIRRTLSLLEEIKPIADDHGVTLAQLAINWTLNRPGVACVLVGARDEHQVADNAKALAFTLSTEELNTITEAADRFSLAPVNQG</sequence>
<keyword evidence="1" id="KW-0560">Oxidoreductase</keyword>
<dbReference type="InterPro" id="IPR023210">
    <property type="entry name" value="NADP_OxRdtase_dom"/>
</dbReference>
<dbReference type="PANTHER" id="PTHR43364">
    <property type="entry name" value="NADH-SPECIFIC METHYLGLYOXAL REDUCTASE-RELATED"/>
    <property type="match status" value="1"/>
</dbReference>
<dbReference type="Gene3D" id="3.20.20.100">
    <property type="entry name" value="NADP-dependent oxidoreductase domain"/>
    <property type="match status" value="1"/>
</dbReference>
<reference evidence="3 4" key="1">
    <citation type="submission" date="2019-07" db="EMBL/GenBank/DDBJ databases">
        <title>Whole genome shotgun sequence of Adhaeribacter aerolatus NBRC 106133.</title>
        <authorList>
            <person name="Hosoyama A."/>
            <person name="Uohara A."/>
            <person name="Ohji S."/>
            <person name="Ichikawa N."/>
        </authorList>
    </citation>
    <scope>NUCLEOTIDE SEQUENCE [LARGE SCALE GENOMIC DNA]</scope>
    <source>
        <strain evidence="3 4">NBRC 106133</strain>
    </source>
</reference>
<accession>A0A512AZ08</accession>
<dbReference type="GO" id="GO:0005829">
    <property type="term" value="C:cytosol"/>
    <property type="evidence" value="ECO:0007669"/>
    <property type="project" value="TreeGrafter"/>
</dbReference>
<dbReference type="InterPro" id="IPR036812">
    <property type="entry name" value="NAD(P)_OxRdtase_dom_sf"/>
</dbReference>
<dbReference type="GO" id="GO:0016491">
    <property type="term" value="F:oxidoreductase activity"/>
    <property type="evidence" value="ECO:0007669"/>
    <property type="project" value="UniProtKB-KW"/>
</dbReference>
<dbReference type="Pfam" id="PF00248">
    <property type="entry name" value="Aldo_ket_red"/>
    <property type="match status" value="1"/>
</dbReference>
<dbReference type="OrthoDB" id="9773828at2"/>
<evidence type="ECO:0000313" key="3">
    <source>
        <dbReference type="EMBL" id="GEO04747.1"/>
    </source>
</evidence>
<dbReference type="Proteomes" id="UP000321532">
    <property type="component" value="Unassembled WGS sequence"/>
</dbReference>
<dbReference type="EMBL" id="BJYS01000017">
    <property type="protein sequence ID" value="GEO04747.1"/>
    <property type="molecule type" value="Genomic_DNA"/>
</dbReference>
<dbReference type="AlphaFoldDB" id="A0A512AZ08"/>